<protein>
    <submittedName>
        <fullName evidence="1">Uncharacterized protein</fullName>
    </submittedName>
</protein>
<dbReference type="EMBL" id="BK035339">
    <property type="protein sequence ID" value="DAG94382.1"/>
    <property type="molecule type" value="Genomic_DNA"/>
</dbReference>
<name>A0A8S5VP69_9CAUD</name>
<organism evidence="1">
    <name type="scientific">Ackermannviridae sp</name>
    <dbReference type="NCBI Taxonomy" id="2831612"/>
    <lineage>
        <taxon>Viruses</taxon>
        <taxon>Duplodnaviria</taxon>
        <taxon>Heunggongvirae</taxon>
        <taxon>Uroviricota</taxon>
        <taxon>Caudoviricetes</taxon>
        <taxon>Pantevenvirales</taxon>
        <taxon>Ackermannviridae</taxon>
    </lineage>
</organism>
<evidence type="ECO:0000313" key="1">
    <source>
        <dbReference type="EMBL" id="DAG94382.1"/>
    </source>
</evidence>
<proteinExistence type="predicted"/>
<reference evidence="1" key="1">
    <citation type="journal article" date="2021" name="Proc. Natl. Acad. Sci. U.S.A.">
        <title>A Catalog of Tens of Thousands of Viruses from Human Metagenomes Reveals Hidden Associations with Chronic Diseases.</title>
        <authorList>
            <person name="Tisza M.J."/>
            <person name="Buck C.B."/>
        </authorList>
    </citation>
    <scope>NUCLEOTIDE SEQUENCE</scope>
    <source>
        <strain evidence="1">Ctg2R45</strain>
    </source>
</reference>
<accession>A0A8S5VP69</accession>
<sequence>MVQSGCFFTTVLRHLEKIKAFTTVLRREK</sequence>